<gene>
    <name evidence="2" type="ORF">EPH_0003060</name>
</gene>
<dbReference type="Proteomes" id="UP000018201">
    <property type="component" value="Unassembled WGS sequence"/>
</dbReference>
<dbReference type="VEuPathDB" id="ToxoDB:EPH_0003060"/>
<keyword evidence="1" id="KW-0812">Transmembrane</keyword>
<proteinExistence type="predicted"/>
<keyword evidence="1" id="KW-1133">Transmembrane helix</keyword>
<organism evidence="2 3">
    <name type="scientific">Eimeria praecox</name>
    <dbReference type="NCBI Taxonomy" id="51316"/>
    <lineage>
        <taxon>Eukaryota</taxon>
        <taxon>Sar</taxon>
        <taxon>Alveolata</taxon>
        <taxon>Apicomplexa</taxon>
        <taxon>Conoidasida</taxon>
        <taxon>Coccidia</taxon>
        <taxon>Eucoccidiorida</taxon>
        <taxon>Eimeriorina</taxon>
        <taxon>Eimeriidae</taxon>
        <taxon>Eimeria</taxon>
    </lineage>
</organism>
<evidence type="ECO:0000256" key="1">
    <source>
        <dbReference type="SAM" id="Phobius"/>
    </source>
</evidence>
<dbReference type="AlphaFoldDB" id="U6G573"/>
<dbReference type="EMBL" id="HG690470">
    <property type="protein sequence ID" value="CDI74642.1"/>
    <property type="molecule type" value="Genomic_DNA"/>
</dbReference>
<accession>U6G573</accession>
<dbReference type="InterPro" id="IPR021288">
    <property type="entry name" value="Surface_antigen"/>
</dbReference>
<reference evidence="2" key="2">
    <citation type="submission" date="2013-10" db="EMBL/GenBank/DDBJ databases">
        <authorList>
            <person name="Aslett M."/>
        </authorList>
    </citation>
    <scope>NUCLEOTIDE SEQUENCE [LARGE SCALE GENOMIC DNA]</scope>
    <source>
        <strain evidence="2">Houghton</strain>
    </source>
</reference>
<dbReference type="OrthoDB" id="347313at2759"/>
<evidence type="ECO:0000313" key="3">
    <source>
        <dbReference type="Proteomes" id="UP000018201"/>
    </source>
</evidence>
<sequence length="604" mass="64632">MKSLRAYAALAVATAITHGRYADAKNATTLTPLDPDGNKHCTTEINAWRKTLDSTLKDYVPSTDPNPETTLSSFFTANDCDALKSGKFTHINGESESQIFVVSVTPAQLSGSTISCQDAVNEWKKGFEAFSGQYPAQYQDNSGVYATPNAVGLVSLLSQDAQTIYCGTPNVCDPGTLVCYYKPSVLTANKYPVTPELWHKVQESFTLKPKIVAHAEDHGDCVEAVNAVRTVAGLELPEFTAAGQEAKMRAARSTPPAYENALYNLTCKQIDEGTVDPTAADGFTIIYATKAGNDPPTAADAVAHWKSGFTQLGTTLPPAFTATGHRDGKKVDGTIYYDSAVGGFASIMADDSRQMRCYDATGCTNSALICFLSAPTLVNTQAPISDTTWKKILALYEADAKQITLRPRDEQSNCLTEVNEFRTHKNIGLSPFLVDSSTSSEDPNTPLSGVPKTFTCGALRDGRLPIMFTGQNLSLMYFSGVGAMCYEAVNAWKKGYKQFNGVTTLPAYNSDEALYQSAAATNFVSLVSEGENTTMTCYTAEGCAEEGLVCVLKPAVFKDGSVPISQDTWTRVYTAVSNGAGAVSVYGALLSSVLVAVGLSVLNF</sequence>
<feature type="transmembrane region" description="Helical" evidence="1">
    <location>
        <begin position="583"/>
        <end position="602"/>
    </location>
</feature>
<keyword evidence="3" id="KW-1185">Reference proteome</keyword>
<protein>
    <submittedName>
        <fullName evidence="2">SAG family member</fullName>
    </submittedName>
</protein>
<evidence type="ECO:0000313" key="2">
    <source>
        <dbReference type="EMBL" id="CDI74642.1"/>
    </source>
</evidence>
<reference evidence="2" key="1">
    <citation type="submission" date="2013-10" db="EMBL/GenBank/DDBJ databases">
        <title>Genomic analysis of the causative agents of coccidiosis in chickens.</title>
        <authorList>
            <person name="Reid A.J."/>
            <person name="Blake D."/>
            <person name="Billington K."/>
            <person name="Browne H."/>
            <person name="Dunn M."/>
            <person name="Hung S."/>
            <person name="Kawahara F."/>
            <person name="Miranda-Saavedra D."/>
            <person name="Mourier T."/>
            <person name="Nagra H."/>
            <person name="Otto T.D."/>
            <person name="Rawlings N."/>
            <person name="Sanchez A."/>
            <person name="Sanders M."/>
            <person name="Subramaniam C."/>
            <person name="Tay Y."/>
            <person name="Dear P."/>
            <person name="Doerig C."/>
            <person name="Gruber A."/>
            <person name="Parkinson J."/>
            <person name="Shirley M."/>
            <person name="Wan K.L."/>
            <person name="Berriman M."/>
            <person name="Tomley F."/>
            <person name="Pain A."/>
        </authorList>
    </citation>
    <scope>NUCLEOTIDE SEQUENCE [LARGE SCALE GENOMIC DNA]</scope>
    <source>
        <strain evidence="2">Houghton</strain>
    </source>
</reference>
<keyword evidence="1" id="KW-0472">Membrane</keyword>
<dbReference type="Pfam" id="PF11054">
    <property type="entry name" value="Surface_antigen"/>
    <property type="match status" value="3"/>
</dbReference>
<name>U6G573_9EIME</name>